<comment type="similarity">
    <text evidence="1">Belongs to the flavin-dependent halogenase family.</text>
</comment>
<dbReference type="InterPro" id="IPR050816">
    <property type="entry name" value="Flavin-dep_Halogenase_NPB"/>
</dbReference>
<reference evidence="4" key="1">
    <citation type="submission" date="2023-03" db="EMBL/GenBank/DDBJ databases">
        <title>Massive genome expansion in bonnet fungi (Mycena s.s.) driven by repeated elements and novel gene families across ecological guilds.</title>
        <authorList>
            <consortium name="Lawrence Berkeley National Laboratory"/>
            <person name="Harder C.B."/>
            <person name="Miyauchi S."/>
            <person name="Viragh M."/>
            <person name="Kuo A."/>
            <person name="Thoen E."/>
            <person name="Andreopoulos B."/>
            <person name="Lu D."/>
            <person name="Skrede I."/>
            <person name="Drula E."/>
            <person name="Henrissat B."/>
            <person name="Morin E."/>
            <person name="Kohler A."/>
            <person name="Barry K."/>
            <person name="LaButti K."/>
            <person name="Morin E."/>
            <person name="Salamov A."/>
            <person name="Lipzen A."/>
            <person name="Mereny Z."/>
            <person name="Hegedus B."/>
            <person name="Baldrian P."/>
            <person name="Stursova M."/>
            <person name="Weitz H."/>
            <person name="Taylor A."/>
            <person name="Grigoriev I.V."/>
            <person name="Nagy L.G."/>
            <person name="Martin F."/>
            <person name="Kauserud H."/>
        </authorList>
    </citation>
    <scope>NUCLEOTIDE SEQUENCE</scope>
    <source>
        <strain evidence="4">CBHHK182m</strain>
    </source>
</reference>
<dbReference type="EMBL" id="JARKIB010000157">
    <property type="protein sequence ID" value="KAJ7730734.1"/>
    <property type="molecule type" value="Genomic_DNA"/>
</dbReference>
<name>A0AAD7HY22_9AGAR</name>
<keyword evidence="2" id="KW-0560">Oxidoreductase</keyword>
<evidence type="ECO:0000256" key="1">
    <source>
        <dbReference type="ARBA" id="ARBA00005706"/>
    </source>
</evidence>
<evidence type="ECO:0000256" key="3">
    <source>
        <dbReference type="ARBA" id="ARBA00049364"/>
    </source>
</evidence>
<gene>
    <name evidence="4" type="ORF">B0H16DRAFT_1469424</name>
</gene>
<accession>A0AAD7HY22</accession>
<dbReference type="GO" id="GO:0044550">
    <property type="term" value="P:secondary metabolite biosynthetic process"/>
    <property type="evidence" value="ECO:0007669"/>
    <property type="project" value="UniProtKB-ARBA"/>
</dbReference>
<dbReference type="Gene3D" id="3.50.50.60">
    <property type="entry name" value="FAD/NAD(P)-binding domain"/>
    <property type="match status" value="1"/>
</dbReference>
<keyword evidence="5" id="KW-1185">Reference proteome</keyword>
<dbReference type="SUPFAM" id="SSF51905">
    <property type="entry name" value="FAD/NAD(P)-binding domain"/>
    <property type="match status" value="1"/>
</dbReference>
<evidence type="ECO:0000313" key="4">
    <source>
        <dbReference type="EMBL" id="KAJ7730734.1"/>
    </source>
</evidence>
<dbReference type="GO" id="GO:0140907">
    <property type="term" value="F:flavin-dependent halogenase activity"/>
    <property type="evidence" value="ECO:0007669"/>
    <property type="project" value="UniProtKB-ARBA"/>
</dbReference>
<evidence type="ECO:0000313" key="5">
    <source>
        <dbReference type="Proteomes" id="UP001215598"/>
    </source>
</evidence>
<dbReference type="InterPro" id="IPR036188">
    <property type="entry name" value="FAD/NAD-bd_sf"/>
</dbReference>
<protein>
    <submittedName>
        <fullName evidence="4">Uncharacterized protein</fullName>
    </submittedName>
</protein>
<dbReference type="AlphaFoldDB" id="A0AAD7HY22"/>
<dbReference type="PANTHER" id="PTHR43747">
    <property type="entry name" value="FAD-BINDING PROTEIN"/>
    <property type="match status" value="1"/>
</dbReference>
<organism evidence="4 5">
    <name type="scientific">Mycena metata</name>
    <dbReference type="NCBI Taxonomy" id="1033252"/>
    <lineage>
        <taxon>Eukaryota</taxon>
        <taxon>Fungi</taxon>
        <taxon>Dikarya</taxon>
        <taxon>Basidiomycota</taxon>
        <taxon>Agaricomycotina</taxon>
        <taxon>Agaricomycetes</taxon>
        <taxon>Agaricomycetidae</taxon>
        <taxon>Agaricales</taxon>
        <taxon>Marasmiineae</taxon>
        <taxon>Mycenaceae</taxon>
        <taxon>Mycena</taxon>
    </lineage>
</organism>
<comment type="catalytic activity">
    <reaction evidence="3">
        <text>melleolide F + FADH2 + chloride + O2 = 6'-chloromelleolide F + FAD + 2 H2O + H(+)</text>
        <dbReference type="Rhea" id="RHEA:67160"/>
        <dbReference type="ChEBI" id="CHEBI:15377"/>
        <dbReference type="ChEBI" id="CHEBI:15378"/>
        <dbReference type="ChEBI" id="CHEBI:15379"/>
        <dbReference type="ChEBI" id="CHEBI:17996"/>
        <dbReference type="ChEBI" id="CHEBI:57692"/>
        <dbReference type="ChEBI" id="CHEBI:58307"/>
        <dbReference type="ChEBI" id="CHEBI:167712"/>
        <dbReference type="ChEBI" id="CHEBI:167713"/>
    </reaction>
    <physiologicalReaction direction="left-to-right" evidence="3">
        <dbReference type="Rhea" id="RHEA:67161"/>
    </physiologicalReaction>
</comment>
<proteinExistence type="inferred from homology"/>
<dbReference type="PANTHER" id="PTHR43747:SF5">
    <property type="entry name" value="FAD-BINDING DOMAIN-CONTAINING PROTEIN"/>
    <property type="match status" value="1"/>
</dbReference>
<sequence length="207" mass="23623">MSQNIGFKVTLLEQEHFPRYHHIGQSLLPSCRPFLRFIGAEQKIIDFGFCVKVGAALKFNQTEREGYSDFTEEDVNKGVWNVTRADFDEILLRNASENGVRVYEGISVKTIEFSLDNPKQPVSATWKSDRGIVGVVKFKWLALKHRRETRTRRGQLEIYAACPINPVFSPDSDVLFGNQDNVFPAECGGMFNPSSRPNFTFLIWSCH</sequence>
<dbReference type="Proteomes" id="UP001215598">
    <property type="component" value="Unassembled WGS sequence"/>
</dbReference>
<evidence type="ECO:0000256" key="2">
    <source>
        <dbReference type="ARBA" id="ARBA00023002"/>
    </source>
</evidence>
<comment type="caution">
    <text evidence="4">The sequence shown here is derived from an EMBL/GenBank/DDBJ whole genome shotgun (WGS) entry which is preliminary data.</text>
</comment>